<dbReference type="AlphaFoldDB" id="A0A853BL75"/>
<comment type="caution">
    <text evidence="3">The sequence shown here is derived from an EMBL/GenBank/DDBJ whole genome shotgun (WGS) entry which is preliminary data.</text>
</comment>
<reference evidence="3 4" key="1">
    <citation type="submission" date="2020-07" db="EMBL/GenBank/DDBJ databases">
        <title>Sequencing the genomes of 1000 actinobacteria strains.</title>
        <authorList>
            <person name="Klenk H.-P."/>
        </authorList>
    </citation>
    <scope>NUCLEOTIDE SEQUENCE [LARGE SCALE GENOMIC DNA]</scope>
    <source>
        <strain evidence="3 4">DSM 45927</strain>
    </source>
</reference>
<protein>
    <recommendedName>
        <fullName evidence="2">DUF1023 domain-containing protein</fullName>
    </recommendedName>
</protein>
<evidence type="ECO:0000313" key="4">
    <source>
        <dbReference type="Proteomes" id="UP000575985"/>
    </source>
</evidence>
<evidence type="ECO:0000313" key="3">
    <source>
        <dbReference type="EMBL" id="NYI96238.1"/>
    </source>
</evidence>
<feature type="compositionally biased region" description="Basic residues" evidence="1">
    <location>
        <begin position="403"/>
        <end position="418"/>
    </location>
</feature>
<proteinExistence type="predicted"/>
<keyword evidence="4" id="KW-1185">Reference proteome</keyword>
<dbReference type="Proteomes" id="UP000575985">
    <property type="component" value="Unassembled WGS sequence"/>
</dbReference>
<feature type="compositionally biased region" description="Low complexity" evidence="1">
    <location>
        <begin position="14"/>
        <end position="27"/>
    </location>
</feature>
<dbReference type="Pfam" id="PF06259">
    <property type="entry name" value="Abhydrolase_8"/>
    <property type="match status" value="1"/>
</dbReference>
<gene>
    <name evidence="3" type="ORF">HNR12_002515</name>
</gene>
<sequence length="418" mass="43933">MADRSGGPRRRGVLGRLLGRTRTAPTPAESARPDPRIPQTTPAGYARWWRGLDPAERDRLVREDPAALGALDGLPAEVRDAANRRVLREYLEANTDKDVAILSRVLAVHDREPTRMYLMQFTPPSRPGAGDGLAAVSAGNPDTAKRRLVIVPGAGTDLHNIGRNIRRITRIKDEADAKAGTVGASDHAVLVWQGARAPKFGPEAARLDLALAAREPLRNFLAGLEARDPLATSTTTVYGLSYGSLVVAQAAAGTADSAAPGSAESPGFAADNVILGASPGMGEGVSGVADLRVAPGRAYALASDADSITYLPPSLHGVNPAAADSGLIRLATDPHGHHDYVEPGVGLDNVVAVFTGATDDLVPAAPRPPGGSPWKVLRHARGVVRRQESASGRRPRAAATRTRPGHRPWPRRGGRRGP</sequence>
<accession>A0A853BL75</accession>
<dbReference type="RefSeq" id="WP_179767636.1">
    <property type="nucleotide sequence ID" value="NZ_JACCFO010000001.1"/>
</dbReference>
<feature type="region of interest" description="Disordered" evidence="1">
    <location>
        <begin position="1"/>
        <end position="42"/>
    </location>
</feature>
<evidence type="ECO:0000256" key="1">
    <source>
        <dbReference type="SAM" id="MobiDB-lite"/>
    </source>
</evidence>
<feature type="region of interest" description="Disordered" evidence="1">
    <location>
        <begin position="382"/>
        <end position="418"/>
    </location>
</feature>
<feature type="domain" description="DUF1023" evidence="2">
    <location>
        <begin position="129"/>
        <end position="313"/>
    </location>
</feature>
<organism evidence="3 4">
    <name type="scientific">Streptomonospora nanhaiensis</name>
    <dbReference type="NCBI Taxonomy" id="1323731"/>
    <lineage>
        <taxon>Bacteria</taxon>
        <taxon>Bacillati</taxon>
        <taxon>Actinomycetota</taxon>
        <taxon>Actinomycetes</taxon>
        <taxon>Streptosporangiales</taxon>
        <taxon>Nocardiopsidaceae</taxon>
        <taxon>Streptomonospora</taxon>
    </lineage>
</organism>
<dbReference type="InterPro" id="IPR010427">
    <property type="entry name" value="DUF1023"/>
</dbReference>
<evidence type="ECO:0000259" key="2">
    <source>
        <dbReference type="Pfam" id="PF06259"/>
    </source>
</evidence>
<name>A0A853BL75_9ACTN</name>
<dbReference type="EMBL" id="JACCFO010000001">
    <property type="protein sequence ID" value="NYI96238.1"/>
    <property type="molecule type" value="Genomic_DNA"/>
</dbReference>
<feature type="compositionally biased region" description="Low complexity" evidence="1">
    <location>
        <begin position="389"/>
        <end position="402"/>
    </location>
</feature>